<keyword evidence="1" id="KW-0472">Membrane</keyword>
<keyword evidence="1" id="KW-0812">Transmembrane</keyword>
<name>A0A2N1NM73_9GLOM</name>
<feature type="transmembrane region" description="Helical" evidence="1">
    <location>
        <begin position="38"/>
        <end position="65"/>
    </location>
</feature>
<organism evidence="2 3">
    <name type="scientific">Rhizophagus irregularis</name>
    <dbReference type="NCBI Taxonomy" id="588596"/>
    <lineage>
        <taxon>Eukaryota</taxon>
        <taxon>Fungi</taxon>
        <taxon>Fungi incertae sedis</taxon>
        <taxon>Mucoromycota</taxon>
        <taxon>Glomeromycotina</taxon>
        <taxon>Glomeromycetes</taxon>
        <taxon>Glomerales</taxon>
        <taxon>Glomeraceae</taxon>
        <taxon>Rhizophagus</taxon>
    </lineage>
</organism>
<reference evidence="2 3" key="1">
    <citation type="submission" date="2016-04" db="EMBL/GenBank/DDBJ databases">
        <title>Genome analyses suggest a sexual origin of heterokaryosis in a supposedly ancient asexual fungus.</title>
        <authorList>
            <person name="Ropars J."/>
            <person name="Sedzielewska K."/>
            <person name="Noel J."/>
            <person name="Charron P."/>
            <person name="Farinelli L."/>
            <person name="Marton T."/>
            <person name="Kruger M."/>
            <person name="Pelin A."/>
            <person name="Brachmann A."/>
            <person name="Corradi N."/>
        </authorList>
    </citation>
    <scope>NUCLEOTIDE SEQUENCE [LARGE SCALE GENOMIC DNA]</scope>
    <source>
        <strain evidence="2 3">C2</strain>
    </source>
</reference>
<evidence type="ECO:0000256" key="1">
    <source>
        <dbReference type="SAM" id="Phobius"/>
    </source>
</evidence>
<protein>
    <submittedName>
        <fullName evidence="2">Uncharacterized protein</fullName>
    </submittedName>
</protein>
<dbReference type="EMBL" id="LLXL01000275">
    <property type="protein sequence ID" value="PKK74951.1"/>
    <property type="molecule type" value="Genomic_DNA"/>
</dbReference>
<dbReference type="Proteomes" id="UP000233469">
    <property type="component" value="Unassembled WGS sequence"/>
</dbReference>
<gene>
    <name evidence="2" type="ORF">RhiirC2_678082</name>
</gene>
<keyword evidence="1" id="KW-1133">Transmembrane helix</keyword>
<sequence length="66" mass="7876">MKILNFQLIENFEKEYLKHMDFQKINLSSIFMKMQFQFHLLVISGLLVVSKVFLVLPVILLHLILK</sequence>
<accession>A0A2N1NM73</accession>
<proteinExistence type="predicted"/>
<evidence type="ECO:0000313" key="2">
    <source>
        <dbReference type="EMBL" id="PKK74951.1"/>
    </source>
</evidence>
<comment type="caution">
    <text evidence="2">The sequence shown here is derived from an EMBL/GenBank/DDBJ whole genome shotgun (WGS) entry which is preliminary data.</text>
</comment>
<reference evidence="2 3" key="2">
    <citation type="submission" date="2017-10" db="EMBL/GenBank/DDBJ databases">
        <title>Extensive intraspecific genome diversity in a model arbuscular mycorrhizal fungus.</title>
        <authorList>
            <person name="Chen E.C.H."/>
            <person name="Morin E."/>
            <person name="Baudet D."/>
            <person name="Noel J."/>
            <person name="Ndikumana S."/>
            <person name="Charron P."/>
            <person name="St-Onge C."/>
            <person name="Giorgi J."/>
            <person name="Grigoriev I.V."/>
            <person name="Roux C."/>
            <person name="Martin F.M."/>
            <person name="Corradi N."/>
        </authorList>
    </citation>
    <scope>NUCLEOTIDE SEQUENCE [LARGE SCALE GENOMIC DNA]</scope>
    <source>
        <strain evidence="2 3">C2</strain>
    </source>
</reference>
<evidence type="ECO:0000313" key="3">
    <source>
        <dbReference type="Proteomes" id="UP000233469"/>
    </source>
</evidence>
<dbReference type="AlphaFoldDB" id="A0A2N1NM73"/>